<dbReference type="EMBL" id="JAFJYH010000082">
    <property type="protein sequence ID" value="KAG4420526.1"/>
    <property type="molecule type" value="Genomic_DNA"/>
</dbReference>
<comment type="caution">
    <text evidence="2">The sequence shown here is derived from an EMBL/GenBank/DDBJ whole genome shotgun (WGS) entry which is preliminary data.</text>
</comment>
<evidence type="ECO:0000313" key="3">
    <source>
        <dbReference type="Proteomes" id="UP000664132"/>
    </source>
</evidence>
<name>A0A8H7TJF3_9HELO</name>
<keyword evidence="3" id="KW-1185">Reference proteome</keyword>
<gene>
    <name evidence="2" type="ORF">IFR04_006346</name>
</gene>
<dbReference type="InterPro" id="IPR010730">
    <property type="entry name" value="HET"/>
</dbReference>
<dbReference type="Proteomes" id="UP000664132">
    <property type="component" value="Unassembled WGS sequence"/>
</dbReference>
<organism evidence="2 3">
    <name type="scientific">Cadophora malorum</name>
    <dbReference type="NCBI Taxonomy" id="108018"/>
    <lineage>
        <taxon>Eukaryota</taxon>
        <taxon>Fungi</taxon>
        <taxon>Dikarya</taxon>
        <taxon>Ascomycota</taxon>
        <taxon>Pezizomycotina</taxon>
        <taxon>Leotiomycetes</taxon>
        <taxon>Helotiales</taxon>
        <taxon>Ploettnerulaceae</taxon>
        <taxon>Cadophora</taxon>
    </lineage>
</organism>
<proteinExistence type="predicted"/>
<dbReference type="InterPro" id="IPR052895">
    <property type="entry name" value="HetReg/Transcr_Mod"/>
</dbReference>
<dbReference type="OrthoDB" id="3600004at2759"/>
<protein>
    <recommendedName>
        <fullName evidence="1">Heterokaryon incompatibility domain-containing protein</fullName>
    </recommendedName>
</protein>
<dbReference type="PANTHER" id="PTHR24148:SF73">
    <property type="entry name" value="HET DOMAIN PROTEIN (AFU_ORTHOLOGUE AFUA_8G01020)"/>
    <property type="match status" value="1"/>
</dbReference>
<reference evidence="2" key="1">
    <citation type="submission" date="2021-02" db="EMBL/GenBank/DDBJ databases">
        <title>Genome sequence Cadophora malorum strain M34.</title>
        <authorList>
            <person name="Stefanovic E."/>
            <person name="Vu D."/>
            <person name="Scully C."/>
            <person name="Dijksterhuis J."/>
            <person name="Roader J."/>
            <person name="Houbraken J."/>
        </authorList>
    </citation>
    <scope>NUCLEOTIDE SEQUENCE</scope>
    <source>
        <strain evidence="2">M34</strain>
    </source>
</reference>
<evidence type="ECO:0000259" key="1">
    <source>
        <dbReference type="Pfam" id="PF06985"/>
    </source>
</evidence>
<evidence type="ECO:0000313" key="2">
    <source>
        <dbReference type="EMBL" id="KAG4420526.1"/>
    </source>
</evidence>
<dbReference type="AlphaFoldDB" id="A0A8H7TJF3"/>
<feature type="domain" description="Heterokaryon incompatibility" evidence="1">
    <location>
        <begin position="51"/>
        <end position="222"/>
    </location>
</feature>
<dbReference type="PANTHER" id="PTHR24148">
    <property type="entry name" value="ANKYRIN REPEAT DOMAIN-CONTAINING PROTEIN 39 HOMOLOG-RELATED"/>
    <property type="match status" value="1"/>
</dbReference>
<sequence length="388" mass="45274">MSAPPYDQPLDTSLRQIRLLMILPKPHPIDGRLQCHFTIGSLPKGCDELSYQALSYMWGEADDFDFQIWLNDVLVPVRQNLLCALRVLRADEDTIKLPIWIDALCIDQENIEERGHQVDMMGVIYSSAERVIAWLRMPDIHELDELGLDTRRSHPERIPAAAFDFIQRSVFDLLWDSDSMIKHISAWTKDSPIDNSQERKSIQGVEELLSHDCWNRLWILQEVYLAKRLLIFQGRSSIDWSHFSEMCQGIEDMIESSVVSTFKLPRLEFIMGSRPWWLNKIMRSNATVEPVKSEFSDLLKLSSNCRCTDRRDEIFGILGLATDVDELDLSADYSLSLFQLYVNNFVANELQRREWGFDSLDLDFSDFFNWLFLARLCKIWIVRNEKRA</sequence>
<dbReference type="Pfam" id="PF06985">
    <property type="entry name" value="HET"/>
    <property type="match status" value="1"/>
</dbReference>
<accession>A0A8H7TJF3</accession>